<dbReference type="InterPro" id="IPR006860">
    <property type="entry name" value="FecR"/>
</dbReference>
<dbReference type="EMBL" id="CP010415">
    <property type="protein sequence ID" value="AJE21830.1"/>
    <property type="molecule type" value="Genomic_DNA"/>
</dbReference>
<feature type="domain" description="FecR N-terminal" evidence="2">
    <location>
        <begin position="12"/>
        <end position="52"/>
    </location>
</feature>
<dbReference type="PANTHER" id="PTHR30273:SF2">
    <property type="entry name" value="PROTEIN FECR"/>
    <property type="match status" value="1"/>
</dbReference>
<dbReference type="HOGENOM" id="CLU_050192_0_0_6"/>
<dbReference type="Pfam" id="PF04773">
    <property type="entry name" value="FecR"/>
    <property type="match status" value="1"/>
</dbReference>
<dbReference type="Pfam" id="PF16220">
    <property type="entry name" value="DUF4880"/>
    <property type="match status" value="1"/>
</dbReference>
<dbReference type="InterPro" id="IPR032623">
    <property type="entry name" value="FecR_N"/>
</dbReference>
<dbReference type="KEGG" id="acx:Achr_23930"/>
<evidence type="ECO:0000259" key="1">
    <source>
        <dbReference type="Pfam" id="PF04773"/>
    </source>
</evidence>
<dbReference type="STRING" id="1328314.Achr_23930"/>
<dbReference type="Gene3D" id="2.60.120.1440">
    <property type="match status" value="1"/>
</dbReference>
<keyword evidence="4" id="KW-1185">Reference proteome</keyword>
<evidence type="ECO:0000259" key="2">
    <source>
        <dbReference type="Pfam" id="PF16220"/>
    </source>
</evidence>
<dbReference type="AlphaFoldDB" id="A0A0C4WQI5"/>
<reference evidence="3 4" key="1">
    <citation type="journal article" date="2015" name="PLoS ONE">
        <title>Azotobacter Genomes: The Genome of Azotobacter chroococcum NCIMB 8003 (ATCC 4412).</title>
        <authorList>
            <person name="Robson R.L."/>
            <person name="Jones R."/>
            <person name="Robson R.M."/>
            <person name="Schwartz A."/>
            <person name="Richardson T.H."/>
        </authorList>
    </citation>
    <scope>NUCLEOTIDE SEQUENCE [LARGE SCALE GENOMIC DNA]</scope>
    <source>
        <strain evidence="3 4">NCIMB 8003</strain>
    </source>
</reference>
<name>A0A0C4WQI5_9GAMM</name>
<dbReference type="Proteomes" id="UP000068210">
    <property type="component" value="Chromosome"/>
</dbReference>
<dbReference type="PANTHER" id="PTHR30273">
    <property type="entry name" value="PERIPLASMIC SIGNAL SENSOR AND SIGMA FACTOR ACTIVATOR FECR-RELATED"/>
    <property type="match status" value="1"/>
</dbReference>
<dbReference type="GO" id="GO:0016989">
    <property type="term" value="F:sigma factor antagonist activity"/>
    <property type="evidence" value="ECO:0007669"/>
    <property type="project" value="TreeGrafter"/>
</dbReference>
<dbReference type="InterPro" id="IPR012373">
    <property type="entry name" value="Ferrdict_sens_TM"/>
</dbReference>
<dbReference type="PIRSF" id="PIRSF018266">
    <property type="entry name" value="FecR"/>
    <property type="match status" value="1"/>
</dbReference>
<sequence length="317" mass="35318">MNPARLSPEEIAAIEWLAQQRSGRMSAAERQRFERWLAESERHRGAWERLQRRLDSAFAGVAEQPAELARKTLLSAGTSRRQALRGALVLAGLGLGGLGLTRPGMPLDGLVADLSTATGERRRFVLDDGSSVLLNAESRVDVDFDGGRRRLQLRRGALLAEVTADARRPFVVETPFGRVQALGTRFSVTLGERDATVWVQEAQVLVETRAGSSLVLATDEGARFDRDICQRLEGQRRSEFAWQDGWLELHDRPLDVLIAALRPYHPGHLRLSPAAAALRISGLFPLDDSERVLASLEEILPLRIHRYLGWWTTIEHS</sequence>
<dbReference type="RefSeq" id="WP_039804642.1">
    <property type="nucleotide sequence ID" value="NZ_CP010415.1"/>
</dbReference>
<evidence type="ECO:0000313" key="4">
    <source>
        <dbReference type="Proteomes" id="UP000068210"/>
    </source>
</evidence>
<evidence type="ECO:0000313" key="3">
    <source>
        <dbReference type="EMBL" id="AJE21830.1"/>
    </source>
</evidence>
<accession>A0A0C4WQI5</accession>
<protein>
    <submittedName>
        <fullName evidence="3">Anti-sigma factor protein, FecR family</fullName>
    </submittedName>
</protein>
<gene>
    <name evidence="3" type="ORF">Achr_23930</name>
</gene>
<feature type="domain" description="FecR protein" evidence="1">
    <location>
        <begin position="113"/>
        <end position="204"/>
    </location>
</feature>
<organism evidence="3 4">
    <name type="scientific">Azotobacter chroococcum NCIMB 8003</name>
    <dbReference type="NCBI Taxonomy" id="1328314"/>
    <lineage>
        <taxon>Bacteria</taxon>
        <taxon>Pseudomonadati</taxon>
        <taxon>Pseudomonadota</taxon>
        <taxon>Gammaproteobacteria</taxon>
        <taxon>Pseudomonadales</taxon>
        <taxon>Pseudomonadaceae</taxon>
        <taxon>Azotobacter</taxon>
    </lineage>
</organism>
<proteinExistence type="predicted"/>